<sequence>MNKLQDILPKMNISNDSDRPLYKMPGRLTKATDDCMYRECDGSGLIHVIKENGYEVMMVCKCKEYKELLEQIKTARIPADYLDKRINDFDIKMYQEKDSVRVAQYAKKIATSYVTQYPEMEDMGKELYFYSNTKGSGKTLLSIAITNELIIKYQIKPIYISVVNMLNEMKHSFTNKDSNRNFYNLMESFKQAPVLVMDDLGVEKTTDWSEEVLTQILDERMSYKRPTIITSNKPIQLLHKMYPAGRIKSRIEKMTFPALMPEESVREIIARQENEQIAKLFLN</sequence>
<protein>
    <submittedName>
        <fullName evidence="2">AAA family ATPase</fullName>
    </submittedName>
</protein>
<reference evidence="2 3" key="1">
    <citation type="submission" date="2019-11" db="EMBL/GenBank/DDBJ databases">
        <authorList>
            <person name="Li X."/>
        </authorList>
    </citation>
    <scope>NUCLEOTIDE SEQUENCE [LARGE SCALE GENOMIC DNA]</scope>
    <source>
        <strain evidence="2 3">L9</strain>
    </source>
</reference>
<dbReference type="Gene3D" id="3.40.50.300">
    <property type="entry name" value="P-loop containing nucleotide triphosphate hydrolases"/>
    <property type="match status" value="1"/>
</dbReference>
<gene>
    <name evidence="2" type="ORF">GMD78_07290</name>
</gene>
<name>A0A6N8FHM7_9BACI</name>
<proteinExistence type="predicted"/>
<dbReference type="PANTHER" id="PTHR30050:SF4">
    <property type="entry name" value="ATP-BINDING PROTEIN RV3427C IN INSERTION SEQUENCE-RELATED"/>
    <property type="match status" value="1"/>
</dbReference>
<comment type="caution">
    <text evidence="2">The sequence shown here is derived from an EMBL/GenBank/DDBJ whole genome shotgun (WGS) entry which is preliminary data.</text>
</comment>
<dbReference type="AlphaFoldDB" id="A0A6N8FHM7"/>
<dbReference type="InterPro" id="IPR002611">
    <property type="entry name" value="IstB_ATP-bd"/>
</dbReference>
<evidence type="ECO:0000259" key="1">
    <source>
        <dbReference type="Pfam" id="PF01695"/>
    </source>
</evidence>
<evidence type="ECO:0000313" key="2">
    <source>
        <dbReference type="EMBL" id="MUK88196.1"/>
    </source>
</evidence>
<dbReference type="PANTHER" id="PTHR30050">
    <property type="entry name" value="CHROMOSOMAL REPLICATION INITIATOR PROTEIN DNAA"/>
    <property type="match status" value="1"/>
</dbReference>
<dbReference type="GO" id="GO:0005524">
    <property type="term" value="F:ATP binding"/>
    <property type="evidence" value="ECO:0007669"/>
    <property type="project" value="InterPro"/>
</dbReference>
<dbReference type="Pfam" id="PF01695">
    <property type="entry name" value="IstB_IS21"/>
    <property type="match status" value="1"/>
</dbReference>
<dbReference type="RefSeq" id="WP_155668180.1">
    <property type="nucleotide sequence ID" value="NZ_WOCA01000004.1"/>
</dbReference>
<dbReference type="GO" id="GO:0006260">
    <property type="term" value="P:DNA replication"/>
    <property type="evidence" value="ECO:0007669"/>
    <property type="project" value="TreeGrafter"/>
</dbReference>
<organism evidence="2 3">
    <name type="scientific">Ornithinibacillus caprae</name>
    <dbReference type="NCBI Taxonomy" id="2678566"/>
    <lineage>
        <taxon>Bacteria</taxon>
        <taxon>Bacillati</taxon>
        <taxon>Bacillota</taxon>
        <taxon>Bacilli</taxon>
        <taxon>Bacillales</taxon>
        <taxon>Bacillaceae</taxon>
        <taxon>Ornithinibacillus</taxon>
    </lineage>
</organism>
<keyword evidence="3" id="KW-1185">Reference proteome</keyword>
<dbReference type="EMBL" id="WOCA01000004">
    <property type="protein sequence ID" value="MUK88196.1"/>
    <property type="molecule type" value="Genomic_DNA"/>
</dbReference>
<evidence type="ECO:0000313" key="3">
    <source>
        <dbReference type="Proteomes" id="UP000469125"/>
    </source>
</evidence>
<dbReference type="Proteomes" id="UP000469125">
    <property type="component" value="Unassembled WGS sequence"/>
</dbReference>
<dbReference type="SUPFAM" id="SSF52540">
    <property type="entry name" value="P-loop containing nucleoside triphosphate hydrolases"/>
    <property type="match status" value="1"/>
</dbReference>
<feature type="domain" description="IstB-like ATP-binding" evidence="1">
    <location>
        <begin position="133"/>
        <end position="241"/>
    </location>
</feature>
<accession>A0A6N8FHM7</accession>
<dbReference type="InterPro" id="IPR027417">
    <property type="entry name" value="P-loop_NTPase"/>
</dbReference>